<comment type="subcellular location">
    <subcellularLocation>
        <location evidence="1">Nucleus</location>
    </subcellularLocation>
</comment>
<evidence type="ECO:0000256" key="5">
    <source>
        <dbReference type="ARBA" id="ARBA00022833"/>
    </source>
</evidence>
<feature type="compositionally biased region" description="Basic and acidic residues" evidence="13">
    <location>
        <begin position="360"/>
        <end position="376"/>
    </location>
</feature>
<keyword evidence="2" id="KW-0678">Repressor</keyword>
<dbReference type="Pfam" id="PF01448">
    <property type="entry name" value="ELM2"/>
    <property type="match status" value="1"/>
</dbReference>
<dbReference type="InterPro" id="IPR001005">
    <property type="entry name" value="SANT/Myb"/>
</dbReference>
<evidence type="ECO:0000256" key="13">
    <source>
        <dbReference type="SAM" id="MobiDB-lite"/>
    </source>
</evidence>
<dbReference type="GO" id="GO:0005667">
    <property type="term" value="C:transcription regulator complex"/>
    <property type="evidence" value="ECO:0007669"/>
    <property type="project" value="TreeGrafter"/>
</dbReference>
<dbReference type="AlphaFoldDB" id="A0A8X6YXF8"/>
<dbReference type="InterPro" id="IPR000949">
    <property type="entry name" value="ELM2_dom"/>
</dbReference>
<evidence type="ECO:0000256" key="11">
    <source>
        <dbReference type="ARBA" id="ARBA00038011"/>
    </source>
</evidence>
<dbReference type="InterPro" id="IPR049048">
    <property type="entry name" value="REST_helical"/>
</dbReference>
<keyword evidence="7 12" id="KW-0175">Coiled coil</keyword>
<feature type="region of interest" description="Disordered" evidence="13">
    <location>
        <begin position="356"/>
        <end position="383"/>
    </location>
</feature>
<dbReference type="Gene3D" id="1.20.58.1880">
    <property type="match status" value="1"/>
</dbReference>
<evidence type="ECO:0000256" key="3">
    <source>
        <dbReference type="ARBA" id="ARBA00022723"/>
    </source>
</evidence>
<feature type="coiled-coil region" evidence="12">
    <location>
        <begin position="240"/>
        <end position="267"/>
    </location>
</feature>
<dbReference type="PROSITE" id="PS51293">
    <property type="entry name" value="SANT"/>
    <property type="match status" value="2"/>
</dbReference>
<sequence>MLDIRSGLRSRTSSPYGPYSDESGTTEESEYSVKIGPEYQAVIPDLISEAPCSSNVQEKALLMWAPNPAIDDEIMDKYITEAKDKFGYNVEQSLGMLLWHEYDLKKAKADIHNYAPVPSEWSNEDKILFEQGFQFYGKNFNRIRRLLPDKPLSSVIKYYYLWKKAKPHTSVMDERVFKLSAQKNDRSGSEALSGNESDVDSDKDEKKQKGNCSACNVSAQLYSTARGSLCSACTLSSNTNKESNAILQNLDDEIISLKRQVQNNKQILSQLKLKTSEGIDEYRPPESENRINNRWTNDEYLLAVQGIRRYGKDFKAIAEVIKTKNAGHVKNFFMNFRRRFNLDNLLKEHNAEYGSADEITAEKMEKESKPSVKSDNHPNSPGAPSASSLFYIFPSISSNRSIPVVQKFDPPSRPVLLGKL</sequence>
<evidence type="ECO:0000259" key="14">
    <source>
        <dbReference type="PROSITE" id="PS51156"/>
    </source>
</evidence>
<dbReference type="GO" id="GO:0003714">
    <property type="term" value="F:transcription corepressor activity"/>
    <property type="evidence" value="ECO:0007669"/>
    <property type="project" value="TreeGrafter"/>
</dbReference>
<keyword evidence="5" id="KW-0862">Zinc</keyword>
<dbReference type="GO" id="GO:0000118">
    <property type="term" value="C:histone deacetylase complex"/>
    <property type="evidence" value="ECO:0007669"/>
    <property type="project" value="TreeGrafter"/>
</dbReference>
<dbReference type="PANTHER" id="PTHR16089">
    <property type="entry name" value="REST COREPRESSOR COREST PROTEIN-RELATED"/>
    <property type="match status" value="1"/>
</dbReference>
<gene>
    <name evidence="16" type="primary">RCOR3</name>
    <name evidence="16" type="ORF">TNIN_264631</name>
</gene>
<dbReference type="InterPro" id="IPR017884">
    <property type="entry name" value="SANT_dom"/>
</dbReference>
<accession>A0A8X6YXF8</accession>
<proteinExistence type="inferred from homology"/>
<dbReference type="FunFam" id="4.10.1240.50:FF:000002">
    <property type="entry name" value="REST corepressor isoform X1"/>
    <property type="match status" value="1"/>
</dbReference>
<dbReference type="Pfam" id="PF00249">
    <property type="entry name" value="Myb_DNA-binding"/>
    <property type="match status" value="2"/>
</dbReference>
<feature type="domain" description="ELM2" evidence="14">
    <location>
        <begin position="31"/>
        <end position="115"/>
    </location>
</feature>
<dbReference type="PROSITE" id="PS51156">
    <property type="entry name" value="ELM2"/>
    <property type="match status" value="1"/>
</dbReference>
<feature type="domain" description="SANT" evidence="15">
    <location>
        <begin position="116"/>
        <end position="167"/>
    </location>
</feature>
<dbReference type="SUPFAM" id="SSF46689">
    <property type="entry name" value="Homeodomain-like"/>
    <property type="match status" value="2"/>
</dbReference>
<evidence type="ECO:0000313" key="16">
    <source>
        <dbReference type="EMBL" id="GFY78422.1"/>
    </source>
</evidence>
<evidence type="ECO:0000256" key="8">
    <source>
        <dbReference type="ARBA" id="ARBA00023125"/>
    </source>
</evidence>
<evidence type="ECO:0000256" key="7">
    <source>
        <dbReference type="ARBA" id="ARBA00023054"/>
    </source>
</evidence>
<dbReference type="SMART" id="SM01189">
    <property type="entry name" value="ELM2"/>
    <property type="match status" value="1"/>
</dbReference>
<keyword evidence="3" id="KW-0479">Metal-binding</keyword>
<dbReference type="OrthoDB" id="10064338at2759"/>
<dbReference type="GO" id="GO:0008270">
    <property type="term" value="F:zinc ion binding"/>
    <property type="evidence" value="ECO:0007669"/>
    <property type="project" value="UniProtKB-KW"/>
</dbReference>
<dbReference type="InterPro" id="IPR051066">
    <property type="entry name" value="Trans_reg/Corepressor"/>
</dbReference>
<evidence type="ECO:0000256" key="6">
    <source>
        <dbReference type="ARBA" id="ARBA00023015"/>
    </source>
</evidence>
<feature type="region of interest" description="Disordered" evidence="13">
    <location>
        <begin position="1"/>
        <end position="30"/>
    </location>
</feature>
<keyword evidence="4" id="KW-0863">Zinc-finger</keyword>
<evidence type="ECO:0000256" key="1">
    <source>
        <dbReference type="ARBA" id="ARBA00004123"/>
    </source>
</evidence>
<dbReference type="Proteomes" id="UP000886998">
    <property type="component" value="Unassembled WGS sequence"/>
</dbReference>
<feature type="domain" description="SANT" evidence="15">
    <location>
        <begin position="290"/>
        <end position="341"/>
    </location>
</feature>
<evidence type="ECO:0000256" key="4">
    <source>
        <dbReference type="ARBA" id="ARBA00022771"/>
    </source>
</evidence>
<dbReference type="PANTHER" id="PTHR16089:SF28">
    <property type="entry name" value="REST COREPRESSOR"/>
    <property type="match status" value="1"/>
</dbReference>
<reference evidence="16" key="1">
    <citation type="submission" date="2020-08" db="EMBL/GenBank/DDBJ databases">
        <title>Multicomponent nature underlies the extraordinary mechanical properties of spider dragline silk.</title>
        <authorList>
            <person name="Kono N."/>
            <person name="Nakamura H."/>
            <person name="Mori M."/>
            <person name="Yoshida Y."/>
            <person name="Ohtoshi R."/>
            <person name="Malay A.D."/>
            <person name="Moran D.A.P."/>
            <person name="Tomita M."/>
            <person name="Numata K."/>
            <person name="Arakawa K."/>
        </authorList>
    </citation>
    <scope>NUCLEOTIDE SEQUENCE</scope>
</reference>
<dbReference type="GO" id="GO:0006357">
    <property type="term" value="P:regulation of transcription by RNA polymerase II"/>
    <property type="evidence" value="ECO:0007669"/>
    <property type="project" value="TreeGrafter"/>
</dbReference>
<keyword evidence="17" id="KW-1185">Reference proteome</keyword>
<dbReference type="Pfam" id="PF20878">
    <property type="entry name" value="REST_helical"/>
    <property type="match status" value="1"/>
</dbReference>
<evidence type="ECO:0000256" key="9">
    <source>
        <dbReference type="ARBA" id="ARBA00023163"/>
    </source>
</evidence>
<keyword evidence="8" id="KW-0238">DNA-binding</keyword>
<keyword evidence="10" id="KW-0539">Nucleus</keyword>
<evidence type="ECO:0000256" key="12">
    <source>
        <dbReference type="SAM" id="Coils"/>
    </source>
</evidence>
<dbReference type="SMART" id="SM00717">
    <property type="entry name" value="SANT"/>
    <property type="match status" value="2"/>
</dbReference>
<dbReference type="EMBL" id="BMAV01022992">
    <property type="protein sequence ID" value="GFY78422.1"/>
    <property type="molecule type" value="Genomic_DNA"/>
</dbReference>
<name>A0A8X6YXF8_9ARAC</name>
<organism evidence="16 17">
    <name type="scientific">Trichonephila inaurata madagascariensis</name>
    <dbReference type="NCBI Taxonomy" id="2747483"/>
    <lineage>
        <taxon>Eukaryota</taxon>
        <taxon>Metazoa</taxon>
        <taxon>Ecdysozoa</taxon>
        <taxon>Arthropoda</taxon>
        <taxon>Chelicerata</taxon>
        <taxon>Arachnida</taxon>
        <taxon>Araneae</taxon>
        <taxon>Araneomorphae</taxon>
        <taxon>Entelegynae</taxon>
        <taxon>Araneoidea</taxon>
        <taxon>Nephilidae</taxon>
        <taxon>Trichonephila</taxon>
        <taxon>Trichonephila inaurata</taxon>
    </lineage>
</organism>
<evidence type="ECO:0000259" key="15">
    <source>
        <dbReference type="PROSITE" id="PS51293"/>
    </source>
</evidence>
<comment type="caution">
    <text evidence="16">The sequence shown here is derived from an EMBL/GenBank/DDBJ whole genome shotgun (WGS) entry which is preliminary data.</text>
</comment>
<dbReference type="FunFam" id="1.20.58.1880:FF:000001">
    <property type="entry name" value="REST corepressor 1"/>
    <property type="match status" value="1"/>
</dbReference>
<keyword evidence="6" id="KW-0805">Transcription regulation</keyword>
<dbReference type="CDD" id="cd00167">
    <property type="entry name" value="SANT"/>
    <property type="match status" value="1"/>
</dbReference>
<dbReference type="Gene3D" id="4.10.1240.50">
    <property type="match status" value="1"/>
</dbReference>
<evidence type="ECO:0000256" key="10">
    <source>
        <dbReference type="ARBA" id="ARBA00023242"/>
    </source>
</evidence>
<dbReference type="InterPro" id="IPR009057">
    <property type="entry name" value="Homeodomain-like_sf"/>
</dbReference>
<evidence type="ECO:0000256" key="2">
    <source>
        <dbReference type="ARBA" id="ARBA00022491"/>
    </source>
</evidence>
<dbReference type="GO" id="GO:0003677">
    <property type="term" value="F:DNA binding"/>
    <property type="evidence" value="ECO:0007669"/>
    <property type="project" value="UniProtKB-KW"/>
</dbReference>
<protein>
    <submittedName>
        <fullName evidence="16">REST corepressor 3</fullName>
    </submittedName>
</protein>
<dbReference type="FunFam" id="1.10.10.60:FF:000012">
    <property type="entry name" value="Metastasis-associated 1 family, member 3"/>
    <property type="match status" value="1"/>
</dbReference>
<keyword evidence="9" id="KW-0804">Transcription</keyword>
<evidence type="ECO:0000313" key="17">
    <source>
        <dbReference type="Proteomes" id="UP000886998"/>
    </source>
</evidence>
<dbReference type="Gene3D" id="1.10.10.60">
    <property type="entry name" value="Homeodomain-like"/>
    <property type="match status" value="1"/>
</dbReference>
<feature type="region of interest" description="Disordered" evidence="13">
    <location>
        <begin position="186"/>
        <end position="210"/>
    </location>
</feature>
<comment type="similarity">
    <text evidence="11">Belongs to the CoREST family.</text>
</comment>